<proteinExistence type="inferred from homology"/>
<dbReference type="InterPro" id="IPR055170">
    <property type="entry name" value="GFO_IDH_MocA-like_dom"/>
</dbReference>
<protein>
    <recommendedName>
        <fullName evidence="3">D-xylose 1-dehydrogenase (NADP(+), D-xylono-1,5-lactone-forming)</fullName>
        <ecNumber evidence="3">1.1.1.179</ecNumber>
    </recommendedName>
    <alternativeName>
        <fullName evidence="4">D-xylose-NADP dehydrogenase</fullName>
    </alternativeName>
</protein>
<feature type="domain" description="Gfo/Idh/MocA-like oxidoreductase N-terminal" evidence="6">
    <location>
        <begin position="5"/>
        <end position="136"/>
    </location>
</feature>
<dbReference type="Proteomes" id="UP000000599">
    <property type="component" value="Chromosome D"/>
</dbReference>
<dbReference type="SUPFAM" id="SSF51735">
    <property type="entry name" value="NAD(P)-binding Rossmann-fold domains"/>
    <property type="match status" value="1"/>
</dbReference>
<comment type="similarity">
    <text evidence="1">Belongs to the Gfo/Idh/MocA family.</text>
</comment>
<keyword evidence="2" id="KW-0560">Oxidoreductase</keyword>
<dbReference type="GeneID" id="2900871"/>
<evidence type="ECO:0000256" key="2">
    <source>
        <dbReference type="ARBA" id="ARBA00023002"/>
    </source>
</evidence>
<evidence type="ECO:0000259" key="6">
    <source>
        <dbReference type="Pfam" id="PF01408"/>
    </source>
</evidence>
<dbReference type="HOGENOM" id="CLU_023194_7_2_1"/>
<dbReference type="GO" id="GO:0000166">
    <property type="term" value="F:nucleotide binding"/>
    <property type="evidence" value="ECO:0007669"/>
    <property type="project" value="InterPro"/>
</dbReference>
<dbReference type="SUPFAM" id="SSF55347">
    <property type="entry name" value="Glyceraldehyde-3-phosphate dehydrogenase-like, C-terminal domain"/>
    <property type="match status" value="1"/>
</dbReference>
<dbReference type="eggNOG" id="KOG2741">
    <property type="taxonomic scope" value="Eukaryota"/>
</dbReference>
<dbReference type="Pfam" id="PF22725">
    <property type="entry name" value="GFO_IDH_MocA_C3"/>
    <property type="match status" value="1"/>
</dbReference>
<name>Q6BR65_DEBHA</name>
<dbReference type="EMBL" id="CR382136">
    <property type="protein sequence ID" value="CAG87479.1"/>
    <property type="molecule type" value="Genomic_DNA"/>
</dbReference>
<dbReference type="EC" id="1.1.1.179" evidence="3"/>
<dbReference type="VEuPathDB" id="FungiDB:DEHA2D18854g"/>
<evidence type="ECO:0000256" key="3">
    <source>
        <dbReference type="ARBA" id="ARBA00038984"/>
    </source>
</evidence>
<accession>Q6BR65</accession>
<evidence type="ECO:0000259" key="7">
    <source>
        <dbReference type="Pfam" id="PF22725"/>
    </source>
</evidence>
<reference evidence="8 9" key="1">
    <citation type="journal article" date="2004" name="Nature">
        <title>Genome evolution in yeasts.</title>
        <authorList>
            <consortium name="Genolevures"/>
            <person name="Dujon B."/>
            <person name="Sherman D."/>
            <person name="Fischer G."/>
            <person name="Durrens P."/>
            <person name="Casaregola S."/>
            <person name="Lafontaine I."/>
            <person name="de Montigny J."/>
            <person name="Marck C."/>
            <person name="Neuveglise C."/>
            <person name="Talla E."/>
            <person name="Goffard N."/>
            <person name="Frangeul L."/>
            <person name="Aigle M."/>
            <person name="Anthouard V."/>
            <person name="Babour A."/>
            <person name="Barbe V."/>
            <person name="Barnay S."/>
            <person name="Blanchin S."/>
            <person name="Beckerich J.M."/>
            <person name="Beyne E."/>
            <person name="Bleykasten C."/>
            <person name="Boisrame A."/>
            <person name="Boyer J."/>
            <person name="Cattolico L."/>
            <person name="Confanioleri F."/>
            <person name="de Daruvar A."/>
            <person name="Despons L."/>
            <person name="Fabre E."/>
            <person name="Fairhead C."/>
            <person name="Ferry-Dumazet H."/>
            <person name="Groppi A."/>
            <person name="Hantraye F."/>
            <person name="Hennequin C."/>
            <person name="Jauniaux N."/>
            <person name="Joyet P."/>
            <person name="Kachouri R."/>
            <person name="Kerrest A."/>
            <person name="Koszul R."/>
            <person name="Lemaire M."/>
            <person name="Lesur I."/>
            <person name="Ma L."/>
            <person name="Muller H."/>
            <person name="Nicaud J.M."/>
            <person name="Nikolski M."/>
            <person name="Oztas S."/>
            <person name="Ozier-Kalogeropoulos O."/>
            <person name="Pellenz S."/>
            <person name="Potier S."/>
            <person name="Richard G.F."/>
            <person name="Straub M.L."/>
            <person name="Suleau A."/>
            <person name="Swennene D."/>
            <person name="Tekaia F."/>
            <person name="Wesolowski-Louvel M."/>
            <person name="Westhof E."/>
            <person name="Wirth B."/>
            <person name="Zeniou-Meyer M."/>
            <person name="Zivanovic I."/>
            <person name="Bolotin-Fukuhara M."/>
            <person name="Thierry A."/>
            <person name="Bouchier C."/>
            <person name="Caudron B."/>
            <person name="Scarpelli C."/>
            <person name="Gaillardin C."/>
            <person name="Weissenbach J."/>
            <person name="Wincker P."/>
            <person name="Souciet J.L."/>
        </authorList>
    </citation>
    <scope>NUCLEOTIDE SEQUENCE [LARGE SCALE GENOMIC DNA]</scope>
    <source>
        <strain evidence="9">ATCC 36239 / CBS 767 / BCRC 21394 / JCM 1990 / NBRC 0083 / IGC 2968</strain>
    </source>
</reference>
<dbReference type="KEGG" id="dha:DEHA2D18854g"/>
<gene>
    <name evidence="8" type="ordered locus">DEHA2D18854g</name>
</gene>
<dbReference type="InterPro" id="IPR000683">
    <property type="entry name" value="Gfo/Idh/MocA-like_OxRdtase_N"/>
</dbReference>
<dbReference type="Gene3D" id="3.40.50.720">
    <property type="entry name" value="NAD(P)-binding Rossmann-like Domain"/>
    <property type="match status" value="1"/>
</dbReference>
<feature type="domain" description="GFO/IDH/MocA-like oxidoreductase" evidence="7">
    <location>
        <begin position="155"/>
        <end position="276"/>
    </location>
</feature>
<sequence length="358" mass="40364">MSITLNWGILGAGNISSQFVHDLCLNNEKGNNEIKHIVRSIGSSSKGKGQYFIESNCIKSSNNEDVIPAIQSYDEFFANDQVDVVYIGTPHPLHKDQVIQALENNKHVLCEKPFTINSVDANEIIQLAKKKKRFLMEAVWTRFFPSITLLKEYIFEDKVLGKINRLFVDFAYDADIENLPISSRLRDIKLGGGSLLDIGIYSITYARILLDENVGTDAANFETKSFLTLDNVDKVDYTSSILMKYVDGKQGILTCSNYTDGKEPFLRLEGSIGTLEMWAENPACPKKFKITFKDNTDPIEYEDNSGYNGFIYEADAVAKDIAQKKLENNTMPLSETLLVMEIMDKVRAENGLIYPEDK</sequence>
<dbReference type="InterPro" id="IPR050984">
    <property type="entry name" value="Gfo/Idh/MocA_domain"/>
</dbReference>
<dbReference type="AlphaFoldDB" id="Q6BR65"/>
<evidence type="ECO:0000256" key="4">
    <source>
        <dbReference type="ARBA" id="ARBA00042988"/>
    </source>
</evidence>
<dbReference type="RefSeq" id="XP_459305.1">
    <property type="nucleotide sequence ID" value="XM_459305.1"/>
</dbReference>
<dbReference type="STRING" id="284592.Q6BR65"/>
<evidence type="ECO:0000256" key="1">
    <source>
        <dbReference type="ARBA" id="ARBA00010928"/>
    </source>
</evidence>
<dbReference type="InParanoid" id="Q6BR65"/>
<organism evidence="8 9">
    <name type="scientific">Debaryomyces hansenii (strain ATCC 36239 / CBS 767 / BCRC 21394 / JCM 1990 / NBRC 0083 / IGC 2968)</name>
    <name type="common">Yeast</name>
    <name type="synonym">Torulaspora hansenii</name>
    <dbReference type="NCBI Taxonomy" id="284592"/>
    <lineage>
        <taxon>Eukaryota</taxon>
        <taxon>Fungi</taxon>
        <taxon>Dikarya</taxon>
        <taxon>Ascomycota</taxon>
        <taxon>Saccharomycotina</taxon>
        <taxon>Pichiomycetes</taxon>
        <taxon>Debaryomycetaceae</taxon>
        <taxon>Debaryomyces</taxon>
    </lineage>
</organism>
<dbReference type="PANTHER" id="PTHR22604">
    <property type="entry name" value="OXIDOREDUCTASES"/>
    <property type="match status" value="1"/>
</dbReference>
<dbReference type="PANTHER" id="PTHR22604:SF105">
    <property type="entry name" value="TRANS-1,2-DIHYDROBENZENE-1,2-DIOL DEHYDROGENASE"/>
    <property type="match status" value="1"/>
</dbReference>
<evidence type="ECO:0000313" key="8">
    <source>
        <dbReference type="EMBL" id="CAG87479.1"/>
    </source>
</evidence>
<dbReference type="OMA" id="CTSSFRY"/>
<comment type="catalytic activity">
    <reaction evidence="5">
        <text>D-xylose + NADP(+) = D-xylono-1,5-lactone + NADPH + H(+)</text>
        <dbReference type="Rhea" id="RHEA:22000"/>
        <dbReference type="ChEBI" id="CHEBI:15378"/>
        <dbReference type="ChEBI" id="CHEBI:15867"/>
        <dbReference type="ChEBI" id="CHEBI:53455"/>
        <dbReference type="ChEBI" id="CHEBI:57783"/>
        <dbReference type="ChEBI" id="CHEBI:58349"/>
        <dbReference type="EC" id="1.1.1.179"/>
    </reaction>
</comment>
<dbReference type="Gene3D" id="3.30.360.10">
    <property type="entry name" value="Dihydrodipicolinate Reductase, domain 2"/>
    <property type="match status" value="1"/>
</dbReference>
<dbReference type="InterPro" id="IPR036291">
    <property type="entry name" value="NAD(P)-bd_dom_sf"/>
</dbReference>
<keyword evidence="9" id="KW-1185">Reference proteome</keyword>
<evidence type="ECO:0000256" key="5">
    <source>
        <dbReference type="ARBA" id="ARBA00049233"/>
    </source>
</evidence>
<evidence type="ECO:0000313" key="9">
    <source>
        <dbReference type="Proteomes" id="UP000000599"/>
    </source>
</evidence>
<dbReference type="GO" id="GO:0047837">
    <property type="term" value="F:D-xylose 1-dehydrogenase (NADP+) activity"/>
    <property type="evidence" value="ECO:0007669"/>
    <property type="project" value="UniProtKB-EC"/>
</dbReference>
<dbReference type="OrthoDB" id="2129491at2759"/>
<dbReference type="Pfam" id="PF01408">
    <property type="entry name" value="GFO_IDH_MocA"/>
    <property type="match status" value="1"/>
</dbReference>